<evidence type="ECO:0000313" key="2">
    <source>
        <dbReference type="EMBL" id="MDI6105606.1"/>
    </source>
</evidence>
<evidence type="ECO:0000256" key="1">
    <source>
        <dbReference type="SAM" id="Phobius"/>
    </source>
</evidence>
<evidence type="ECO:0000313" key="3">
    <source>
        <dbReference type="Proteomes" id="UP001241758"/>
    </source>
</evidence>
<dbReference type="EMBL" id="JASCTH010000049">
    <property type="protein sequence ID" value="MDI6105606.1"/>
    <property type="molecule type" value="Genomic_DNA"/>
</dbReference>
<keyword evidence="1" id="KW-1133">Transmembrane helix</keyword>
<proteinExistence type="predicted"/>
<dbReference type="RefSeq" id="WP_282767072.1">
    <property type="nucleotide sequence ID" value="NZ_JASCTH010000049.1"/>
</dbReference>
<name>A0ABT6X183_9ACTN</name>
<dbReference type="Proteomes" id="UP001241758">
    <property type="component" value="Unassembled WGS sequence"/>
</dbReference>
<keyword evidence="1" id="KW-0472">Membrane</keyword>
<feature type="transmembrane region" description="Helical" evidence="1">
    <location>
        <begin position="65"/>
        <end position="84"/>
    </location>
</feature>
<gene>
    <name evidence="2" type="ORF">QLQ12_44205</name>
</gene>
<feature type="transmembrane region" description="Helical" evidence="1">
    <location>
        <begin position="20"/>
        <end position="44"/>
    </location>
</feature>
<sequence length="229" mass="24748">MSQPEQPAAGSALDWAVRYAVPLMAGVGVLLYGMLRLAYVFFYLQLRATPQDLGYGYVEILSSQLVGTIELVLVLTAVLVAVALTGRGLRRTAMILTGRARPAPAHRPWTRLVLQAGGAAVVIVLTFLPAAAWLWGTEARHGYTVRSVYLARTVRVPVLAVQALPAVVAWSTDTPSTLQDLMTRRCLLYLGQAAGTTVFYDVKSRESLRVPSAQIIVAIQNTDGVPLDC</sequence>
<accession>A0ABT6X183</accession>
<keyword evidence="3" id="KW-1185">Reference proteome</keyword>
<comment type="caution">
    <text evidence="2">The sequence shown here is derived from an EMBL/GenBank/DDBJ whole genome shotgun (WGS) entry which is preliminary data.</text>
</comment>
<keyword evidence="1" id="KW-0812">Transmembrane</keyword>
<feature type="transmembrane region" description="Helical" evidence="1">
    <location>
        <begin position="112"/>
        <end position="136"/>
    </location>
</feature>
<organism evidence="2 3">
    <name type="scientific">Actinoplanes sandaracinus</name>
    <dbReference type="NCBI Taxonomy" id="3045177"/>
    <lineage>
        <taxon>Bacteria</taxon>
        <taxon>Bacillati</taxon>
        <taxon>Actinomycetota</taxon>
        <taxon>Actinomycetes</taxon>
        <taxon>Micromonosporales</taxon>
        <taxon>Micromonosporaceae</taxon>
        <taxon>Actinoplanes</taxon>
    </lineage>
</organism>
<protein>
    <submittedName>
        <fullName evidence="2">Uncharacterized protein</fullName>
    </submittedName>
</protein>
<reference evidence="2 3" key="1">
    <citation type="submission" date="2023-05" db="EMBL/GenBank/DDBJ databases">
        <title>Actinoplanes sp. NEAU-A12 genome sequencing.</title>
        <authorList>
            <person name="Wang Z.-S."/>
        </authorList>
    </citation>
    <scope>NUCLEOTIDE SEQUENCE [LARGE SCALE GENOMIC DNA]</scope>
    <source>
        <strain evidence="2 3">NEAU-A12</strain>
    </source>
</reference>